<dbReference type="Gene3D" id="2.60.40.1120">
    <property type="entry name" value="Carboxypeptidase-like, regulatory domain"/>
    <property type="match status" value="1"/>
</dbReference>
<dbReference type="PATRIC" id="fig|1702214.3.peg.133"/>
<evidence type="ECO:0000313" key="2">
    <source>
        <dbReference type="EMBL" id="KQM08197.1"/>
    </source>
</evidence>
<reference evidence="2" key="1">
    <citation type="submission" date="2015-08" db="EMBL/GenBank/DDBJ databases">
        <title>Candidatus Bacteriodes Periocalifornicus.</title>
        <authorList>
            <person name="McLean J.S."/>
            <person name="Kelley S."/>
        </authorList>
    </citation>
    <scope>NUCLEOTIDE SEQUENCE [LARGE SCALE GENOMIC DNA]</scope>
    <source>
        <strain evidence="2">12B</strain>
    </source>
</reference>
<keyword evidence="3" id="KW-1185">Reference proteome</keyword>
<gene>
    <name evidence="2" type="ORF">AL399_08685</name>
</gene>
<name>A0A0Q4B2N6_9BACT</name>
<protein>
    <recommendedName>
        <fullName evidence="4">TonB-dependent receptor plug domain-containing protein</fullName>
    </recommendedName>
</protein>
<proteinExistence type="predicted"/>
<feature type="chain" id="PRO_5006212444" description="TonB-dependent receptor plug domain-containing protein" evidence="1">
    <location>
        <begin position="20"/>
        <end position="781"/>
    </location>
</feature>
<dbReference type="EMBL" id="LIIK01000058">
    <property type="protein sequence ID" value="KQM08197.1"/>
    <property type="molecule type" value="Genomic_DNA"/>
</dbReference>
<dbReference type="Gene3D" id="2.170.130.10">
    <property type="entry name" value="TonB-dependent receptor, plug domain"/>
    <property type="match status" value="1"/>
</dbReference>
<dbReference type="AlphaFoldDB" id="A0A0Q4B2N6"/>
<dbReference type="SUPFAM" id="SSF56935">
    <property type="entry name" value="Porins"/>
    <property type="match status" value="1"/>
</dbReference>
<dbReference type="InterPro" id="IPR037066">
    <property type="entry name" value="Plug_dom_sf"/>
</dbReference>
<feature type="signal peptide" evidence="1">
    <location>
        <begin position="1"/>
        <end position="19"/>
    </location>
</feature>
<evidence type="ECO:0000313" key="3">
    <source>
        <dbReference type="Proteomes" id="UP000054172"/>
    </source>
</evidence>
<evidence type="ECO:0000256" key="1">
    <source>
        <dbReference type="SAM" id="SignalP"/>
    </source>
</evidence>
<dbReference type="SUPFAM" id="SSF49464">
    <property type="entry name" value="Carboxypeptidase regulatory domain-like"/>
    <property type="match status" value="1"/>
</dbReference>
<dbReference type="InterPro" id="IPR008969">
    <property type="entry name" value="CarboxyPept-like_regulatory"/>
</dbReference>
<sequence length="781" mass="86166">MRNLLILFLTLLLPLGLAAQPTQTARITTVDALTLLPVPYTAVQIWGNGGTYTTQADSLGVAELQKVPIGSYNIGVQVLGYETQELHNVEVLSGKQLQLTLRLTPSSVSIDEVVVQGDKRDTQPRSKLAMVSTRSFAPDDTRRFAGSWGDPSRMVANYAGVMGADDSRNDIIIRGNSPNGLLWRMEGIDIPNPNHFASEGSTGGPVSMVNHNLLSRSDFMTGAFPAEFGNALSGVFDLHLRPGNITKYEFVGEVGWTGFELGAEGPIGNKTSFVADYRYSTLALFSRLHLPIDVGLGSTIPYYQDLTFKVQAQVLGGTLSLFGLGGLSDISILSASAGKNTEATSNFDIYFGAKTGASGLNYTHPLGGDRGTLSVRFGLTGTRSSTHLDSVAPPLPKKNYYSASFTRIEPSANVELRYKLGSRDFIQANLQEKLSLSSYNDSVVRRGAFQLRAAVDNGKLWQTSGSFAWRHQFGRRFTTVAGLYGLYFAYTKSWAVEPRLSAQVKVLDNLNFTLSAGMHSQQQTPYVYFVRDYATGEATMRNLDLTRALHGVLGISYSPIERYSIKVEGYFQHLYDVPVSASEIPQYTLLNAGDGYYLEFYAKDLKNTGKGRNYGVEITLERTRQAGWYALLTASLFRSQYMGSNGVWYSTRYDGGYVANALAGYEYRFTPKFSLALDASLVMSGGKRETPVDLDASRKNKTEELVWSKAYTLKQPMYLKANAKISGRLQGRRITQEWFFELQNFTNRKNLFSRSYDAATGKVVSKYQMGLTPMGGCRILF</sequence>
<keyword evidence="1" id="KW-0732">Signal</keyword>
<dbReference type="Proteomes" id="UP000054172">
    <property type="component" value="Unassembled WGS sequence"/>
</dbReference>
<evidence type="ECO:0008006" key="4">
    <source>
        <dbReference type="Google" id="ProtNLM"/>
    </source>
</evidence>
<dbReference type="STRING" id="1702214.AL399_08685"/>
<accession>A0A0Q4B2N6</accession>
<comment type="caution">
    <text evidence="2">The sequence shown here is derived from an EMBL/GenBank/DDBJ whole genome shotgun (WGS) entry which is preliminary data.</text>
</comment>
<organism evidence="2 3">
    <name type="scientific">Candidatus [Bacteroides] periocalifornicus</name>
    <dbReference type="NCBI Taxonomy" id="1702214"/>
    <lineage>
        <taxon>Bacteria</taxon>
        <taxon>Pseudomonadati</taxon>
        <taxon>Bacteroidota</taxon>
    </lineage>
</organism>